<name>A0A0T6B896_9SCAR</name>
<dbReference type="GO" id="GO:0006417">
    <property type="term" value="P:regulation of translation"/>
    <property type="evidence" value="ECO:0007669"/>
    <property type="project" value="UniProtKB-UniRule"/>
</dbReference>
<dbReference type="GO" id="GO:0005737">
    <property type="term" value="C:cytoplasm"/>
    <property type="evidence" value="ECO:0007669"/>
    <property type="project" value="UniProtKB-SubCell"/>
</dbReference>
<evidence type="ECO:0000256" key="9">
    <source>
        <dbReference type="SAM" id="MobiDB-lite"/>
    </source>
</evidence>
<evidence type="ECO:0000256" key="6">
    <source>
        <dbReference type="ARBA" id="ARBA00022845"/>
    </source>
</evidence>
<dbReference type="GO" id="GO:0008270">
    <property type="term" value="F:zinc ion binding"/>
    <property type="evidence" value="ECO:0007669"/>
    <property type="project" value="UniProtKB-KW"/>
</dbReference>
<feature type="domain" description="Nanos-type" evidence="10">
    <location>
        <begin position="26"/>
        <end position="80"/>
    </location>
</feature>
<gene>
    <name evidence="11" type="ORF">AMK59_3551</name>
</gene>
<dbReference type="Gene3D" id="4.10.60.30">
    <property type="entry name" value="Nanos, RNA-binding domain"/>
    <property type="match status" value="1"/>
</dbReference>
<accession>A0A0T6B896</accession>
<keyword evidence="12" id="KW-1185">Reference proteome</keyword>
<dbReference type="Proteomes" id="UP000051574">
    <property type="component" value="Unassembled WGS sequence"/>
</dbReference>
<evidence type="ECO:0000259" key="10">
    <source>
        <dbReference type="PROSITE" id="PS51522"/>
    </source>
</evidence>
<evidence type="ECO:0000256" key="3">
    <source>
        <dbReference type="ARBA" id="ARBA00022723"/>
    </source>
</evidence>
<dbReference type="PROSITE" id="PS51522">
    <property type="entry name" value="ZF_NANOS"/>
    <property type="match status" value="1"/>
</dbReference>
<evidence type="ECO:0000256" key="4">
    <source>
        <dbReference type="ARBA" id="ARBA00022771"/>
    </source>
</evidence>
<dbReference type="GO" id="GO:0003723">
    <property type="term" value="F:RNA binding"/>
    <property type="evidence" value="ECO:0007669"/>
    <property type="project" value="UniProtKB-UniRule"/>
</dbReference>
<keyword evidence="4 8" id="KW-0863">Zinc-finger</keyword>
<dbReference type="InterPro" id="IPR024161">
    <property type="entry name" value="Znf_nanos-typ"/>
</dbReference>
<keyword evidence="5" id="KW-0862">Zinc</keyword>
<keyword evidence="6 8" id="KW-0810">Translation regulation</keyword>
<reference evidence="11 12" key="1">
    <citation type="submission" date="2015-09" db="EMBL/GenBank/DDBJ databases">
        <title>Draft genome of the scarab beetle Oryctes borbonicus.</title>
        <authorList>
            <person name="Meyer J.M."/>
            <person name="Markov G.V."/>
            <person name="Baskaran P."/>
            <person name="Herrmann M."/>
            <person name="Sommer R.J."/>
            <person name="Roedelsperger C."/>
        </authorList>
    </citation>
    <scope>NUCLEOTIDE SEQUENCE [LARGE SCALE GENOMIC DNA]</scope>
    <source>
        <strain evidence="11">OB123</strain>
        <tissue evidence="11">Whole animal</tissue>
    </source>
</reference>
<evidence type="ECO:0000256" key="8">
    <source>
        <dbReference type="PROSITE-ProRule" id="PRU00855"/>
    </source>
</evidence>
<comment type="caution">
    <text evidence="11">The sequence shown here is derived from an EMBL/GenBank/DDBJ whole genome shotgun (WGS) entry which is preliminary data.</text>
</comment>
<keyword evidence="2" id="KW-0963">Cytoplasm</keyword>
<evidence type="ECO:0000256" key="1">
    <source>
        <dbReference type="ARBA" id="ARBA00004496"/>
    </source>
</evidence>
<dbReference type="Pfam" id="PF05741">
    <property type="entry name" value="zf-nanos"/>
    <property type="match status" value="1"/>
</dbReference>
<dbReference type="AlphaFoldDB" id="A0A0T6B896"/>
<dbReference type="PANTHER" id="PTHR12887">
    <property type="entry name" value="NANOS PROTEIN"/>
    <property type="match status" value="1"/>
</dbReference>
<dbReference type="InterPro" id="IPR038129">
    <property type="entry name" value="Nanos_sf"/>
</dbReference>
<dbReference type="OrthoDB" id="10010129at2759"/>
<evidence type="ECO:0000256" key="2">
    <source>
        <dbReference type="ARBA" id="ARBA00022490"/>
    </source>
</evidence>
<keyword evidence="3" id="KW-0479">Metal-binding</keyword>
<comment type="subcellular location">
    <subcellularLocation>
        <location evidence="1">Cytoplasm</location>
    </subcellularLocation>
</comment>
<sequence>MFAEHNALKEVFDSNPKTDKNKKNMSCKFCKKNGEIPIVYQGHELKNAEGKVVCPVLRSYTCGICNATGDDAHTRKYCPKSVGLLDQLPIFRRLANGIISTFHNHK</sequence>
<evidence type="ECO:0000313" key="12">
    <source>
        <dbReference type="Proteomes" id="UP000051574"/>
    </source>
</evidence>
<proteinExistence type="inferred from homology"/>
<dbReference type="EMBL" id="LJIG01009215">
    <property type="protein sequence ID" value="KRT83526.1"/>
    <property type="molecule type" value="Genomic_DNA"/>
</dbReference>
<dbReference type="InterPro" id="IPR008705">
    <property type="entry name" value="Nanos/Xcar2"/>
</dbReference>
<evidence type="ECO:0000256" key="5">
    <source>
        <dbReference type="ARBA" id="ARBA00022833"/>
    </source>
</evidence>
<evidence type="ECO:0000313" key="11">
    <source>
        <dbReference type="EMBL" id="KRT83526.1"/>
    </source>
</evidence>
<evidence type="ECO:0000256" key="7">
    <source>
        <dbReference type="ARBA" id="ARBA00022884"/>
    </source>
</evidence>
<feature type="region of interest" description="Disordered" evidence="9">
    <location>
        <begin position="1"/>
        <end position="20"/>
    </location>
</feature>
<keyword evidence="7 8" id="KW-0694">RNA-binding</keyword>
<protein>
    <recommendedName>
        <fullName evidence="10">Nanos-type domain-containing protein</fullName>
    </recommendedName>
</protein>
<organism evidence="11 12">
    <name type="scientific">Oryctes borbonicus</name>
    <dbReference type="NCBI Taxonomy" id="1629725"/>
    <lineage>
        <taxon>Eukaryota</taxon>
        <taxon>Metazoa</taxon>
        <taxon>Ecdysozoa</taxon>
        <taxon>Arthropoda</taxon>
        <taxon>Hexapoda</taxon>
        <taxon>Insecta</taxon>
        <taxon>Pterygota</taxon>
        <taxon>Neoptera</taxon>
        <taxon>Endopterygota</taxon>
        <taxon>Coleoptera</taxon>
        <taxon>Polyphaga</taxon>
        <taxon>Scarabaeiformia</taxon>
        <taxon>Scarabaeidae</taxon>
        <taxon>Dynastinae</taxon>
        <taxon>Oryctes</taxon>
    </lineage>
</organism>
<comment type="similarity">
    <text evidence="8">Belongs to the nanos family.</text>
</comment>